<dbReference type="AlphaFoldDB" id="W4L344"/>
<dbReference type="Proteomes" id="UP000019141">
    <property type="component" value="Unassembled WGS sequence"/>
</dbReference>
<comment type="caution">
    <text evidence="2">The sequence shown here is derived from an EMBL/GenBank/DDBJ whole genome shotgun (WGS) entry which is preliminary data.</text>
</comment>
<dbReference type="PANTHER" id="PTHR43179">
    <property type="entry name" value="RHAMNOSYLTRANSFERASE WBBL"/>
    <property type="match status" value="1"/>
</dbReference>
<evidence type="ECO:0000313" key="3">
    <source>
        <dbReference type="Proteomes" id="UP000019141"/>
    </source>
</evidence>
<proteinExistence type="predicted"/>
<dbReference type="EMBL" id="AZHW01001478">
    <property type="protein sequence ID" value="ETW92452.1"/>
    <property type="molecule type" value="Genomic_DNA"/>
</dbReference>
<evidence type="ECO:0000313" key="2">
    <source>
        <dbReference type="EMBL" id="ETW92452.1"/>
    </source>
</evidence>
<dbReference type="InterPro" id="IPR001173">
    <property type="entry name" value="Glyco_trans_2-like"/>
</dbReference>
<dbReference type="Pfam" id="PF00535">
    <property type="entry name" value="Glycos_transf_2"/>
    <property type="match status" value="1"/>
</dbReference>
<evidence type="ECO:0000259" key="1">
    <source>
        <dbReference type="Pfam" id="PF00535"/>
    </source>
</evidence>
<sequence>MKIGIGFIAHNRIELTKQSLSALLKQPFDVGIIIDNASTDGTHAYLHRVACHHPQLYVVANQNNLYPGAARNQIVKYLRDQVDLIVFHDNDIIVPEGCFETLPNIFAALPSLGQVSPLAAPKDFLLETYRVAGYELAKTISCCTSAINVVRSTLFRQGLRWRELRWHPEDNGEICEDYYWV</sequence>
<accession>W4L344</accession>
<protein>
    <recommendedName>
        <fullName evidence="1">Glycosyltransferase 2-like domain-containing protein</fullName>
    </recommendedName>
</protein>
<organism evidence="2 3">
    <name type="scientific">Entotheonella factor</name>
    <dbReference type="NCBI Taxonomy" id="1429438"/>
    <lineage>
        <taxon>Bacteria</taxon>
        <taxon>Pseudomonadati</taxon>
        <taxon>Nitrospinota/Tectimicrobiota group</taxon>
        <taxon>Candidatus Tectimicrobiota</taxon>
        <taxon>Candidatus Entotheonellia</taxon>
        <taxon>Candidatus Entotheonellales</taxon>
        <taxon>Candidatus Entotheonellaceae</taxon>
        <taxon>Candidatus Entotheonella</taxon>
    </lineage>
</organism>
<name>W4L344_ENTF1</name>
<dbReference type="Gene3D" id="3.90.550.10">
    <property type="entry name" value="Spore Coat Polysaccharide Biosynthesis Protein SpsA, Chain A"/>
    <property type="match status" value="1"/>
</dbReference>
<dbReference type="HOGENOM" id="CLU_1486476_0_0_7"/>
<reference evidence="2 3" key="1">
    <citation type="journal article" date="2014" name="Nature">
        <title>An environmental bacterial taxon with a large and distinct metabolic repertoire.</title>
        <authorList>
            <person name="Wilson M.C."/>
            <person name="Mori T."/>
            <person name="Ruckert C."/>
            <person name="Uria A.R."/>
            <person name="Helf M.J."/>
            <person name="Takada K."/>
            <person name="Gernert C."/>
            <person name="Steffens U.A."/>
            <person name="Heycke N."/>
            <person name="Schmitt S."/>
            <person name="Rinke C."/>
            <person name="Helfrich E.J."/>
            <person name="Brachmann A.O."/>
            <person name="Gurgui C."/>
            <person name="Wakimoto T."/>
            <person name="Kracht M."/>
            <person name="Crusemann M."/>
            <person name="Hentschel U."/>
            <person name="Abe I."/>
            <person name="Matsunaga S."/>
            <person name="Kalinowski J."/>
            <person name="Takeyama H."/>
            <person name="Piel J."/>
        </authorList>
    </citation>
    <scope>NUCLEOTIDE SEQUENCE [LARGE SCALE GENOMIC DNA]</scope>
    <source>
        <strain evidence="3">TSY1</strain>
    </source>
</reference>
<keyword evidence="3" id="KW-1185">Reference proteome</keyword>
<dbReference type="SUPFAM" id="SSF53448">
    <property type="entry name" value="Nucleotide-diphospho-sugar transferases"/>
    <property type="match status" value="1"/>
</dbReference>
<feature type="domain" description="Glycosyltransferase 2-like" evidence="1">
    <location>
        <begin position="8"/>
        <end position="104"/>
    </location>
</feature>
<dbReference type="PANTHER" id="PTHR43179:SF7">
    <property type="entry name" value="RHAMNOSYLTRANSFERASE WBBL"/>
    <property type="match status" value="1"/>
</dbReference>
<dbReference type="CDD" id="cd00761">
    <property type="entry name" value="Glyco_tranf_GTA_type"/>
    <property type="match status" value="1"/>
</dbReference>
<gene>
    <name evidence="2" type="ORF">ETSY1_43570</name>
</gene>
<dbReference type="InterPro" id="IPR029044">
    <property type="entry name" value="Nucleotide-diphossugar_trans"/>
</dbReference>